<proteinExistence type="predicted"/>
<evidence type="ECO:0000256" key="1">
    <source>
        <dbReference type="SAM" id="MobiDB-lite"/>
    </source>
</evidence>
<gene>
    <name evidence="2" type="ORF">A2896_02370</name>
</gene>
<reference evidence="2 3" key="1">
    <citation type="journal article" date="2016" name="Nat. Commun.">
        <title>Thousands of microbial genomes shed light on interconnected biogeochemical processes in an aquifer system.</title>
        <authorList>
            <person name="Anantharaman K."/>
            <person name="Brown C.T."/>
            <person name="Hug L.A."/>
            <person name="Sharon I."/>
            <person name="Castelle C.J."/>
            <person name="Probst A.J."/>
            <person name="Thomas B.C."/>
            <person name="Singh A."/>
            <person name="Wilkins M.J."/>
            <person name="Karaoz U."/>
            <person name="Brodie E.L."/>
            <person name="Williams K.H."/>
            <person name="Hubbard S.S."/>
            <person name="Banfield J.F."/>
        </authorList>
    </citation>
    <scope>NUCLEOTIDE SEQUENCE [LARGE SCALE GENOMIC DNA]</scope>
</reference>
<accession>A0A1G2EEB1</accession>
<comment type="caution">
    <text evidence="2">The sequence shown here is derived from an EMBL/GenBank/DDBJ whole genome shotgun (WGS) entry which is preliminary data.</text>
</comment>
<evidence type="ECO:0000313" key="2">
    <source>
        <dbReference type="EMBL" id="OGZ24135.1"/>
    </source>
</evidence>
<feature type="region of interest" description="Disordered" evidence="1">
    <location>
        <begin position="505"/>
        <end position="545"/>
    </location>
</feature>
<organism evidence="2 3">
    <name type="scientific">Candidatus Nealsonbacteria bacterium RIFCSPLOWO2_01_FULL_43_32</name>
    <dbReference type="NCBI Taxonomy" id="1801672"/>
    <lineage>
        <taxon>Bacteria</taxon>
        <taxon>Candidatus Nealsoniibacteriota</taxon>
    </lineage>
</organism>
<feature type="compositionally biased region" description="Basic and acidic residues" evidence="1">
    <location>
        <begin position="532"/>
        <end position="543"/>
    </location>
</feature>
<dbReference type="Proteomes" id="UP000178647">
    <property type="component" value="Unassembled WGS sequence"/>
</dbReference>
<sequence>MRKYYYFLFFSILIFAGAVVFATSKEDITFPVAELGNCQSEEACEAYCDLPENMEPCLDFAESHNLIPEEEIAIARKMLSAGEKDGPGSCRGQEECDAYCDEINHLPECLAFAEKYDLMPPDELAEARKIAQALEQGFTPPNNCRSKEDCDVYCSQPANMKECITFAKAAGLIPPEELEEVEKVLAAIEQGVMPPPCGGRDACDEYCSLPEHLEECITFAEAAGFMSPEEAAMVRRTGGKGPGDCRGKEACEAFCEDPANMGPCVDFAVENGFMSAEEAEQVRKMMAAGFTSGPGGCKGQEECETFCDEISHMTECVDFAEKTGMMSPEDASRARKMAEMGISGGPGGCKGEEECRAFCDDPDNMETCLNFAIQIGDMSPEEAEQMRQGKQRMAQTKECLAMPCSEAFACLGNLSQGEPTEQGEPAEGGGQNPEIQAKVESCLEETKQAQQECLAMPCPEALACLQSLSQYAPGDQEKPEEDSGQSSEIQAKIQSCVQEMMPQEGMTQPEGFEQPEGFGGERPEGTGPTQEETDRMIQEETQRQMETIQQQIEQQMQQQEAPQSFFEAIKNFVAGLVPAI</sequence>
<dbReference type="EMBL" id="MHMH01000019">
    <property type="protein sequence ID" value="OGZ24135.1"/>
    <property type="molecule type" value="Genomic_DNA"/>
</dbReference>
<protein>
    <submittedName>
        <fullName evidence="2">Uncharacterized protein</fullName>
    </submittedName>
</protein>
<evidence type="ECO:0000313" key="3">
    <source>
        <dbReference type="Proteomes" id="UP000178647"/>
    </source>
</evidence>
<dbReference type="AlphaFoldDB" id="A0A1G2EEB1"/>
<name>A0A1G2EEB1_9BACT</name>